<dbReference type="Pfam" id="PF03544">
    <property type="entry name" value="TonB_C"/>
    <property type="match status" value="1"/>
</dbReference>
<feature type="transmembrane region" description="Helical" evidence="11">
    <location>
        <begin position="20"/>
        <end position="42"/>
    </location>
</feature>
<protein>
    <submittedName>
        <fullName evidence="13">TonB family protein</fullName>
    </submittedName>
</protein>
<dbReference type="PANTHER" id="PTHR33446">
    <property type="entry name" value="PROTEIN TONB-RELATED"/>
    <property type="match status" value="1"/>
</dbReference>
<keyword evidence="3" id="KW-0813">Transport</keyword>
<keyword evidence="7" id="KW-0653">Protein transport</keyword>
<dbReference type="EMBL" id="RYFG02000005">
    <property type="protein sequence ID" value="TRX03608.1"/>
    <property type="molecule type" value="Genomic_DNA"/>
</dbReference>
<evidence type="ECO:0000313" key="14">
    <source>
        <dbReference type="Proteomes" id="UP000733744"/>
    </source>
</evidence>
<evidence type="ECO:0000256" key="9">
    <source>
        <dbReference type="ARBA" id="ARBA00023136"/>
    </source>
</evidence>
<evidence type="ECO:0000256" key="10">
    <source>
        <dbReference type="SAM" id="MobiDB-lite"/>
    </source>
</evidence>
<dbReference type="RefSeq" id="WP_127027668.1">
    <property type="nucleotide sequence ID" value="NZ_RYFG02000005.1"/>
</dbReference>
<feature type="region of interest" description="Disordered" evidence="10">
    <location>
        <begin position="75"/>
        <end position="144"/>
    </location>
</feature>
<evidence type="ECO:0000256" key="2">
    <source>
        <dbReference type="ARBA" id="ARBA00006555"/>
    </source>
</evidence>
<gene>
    <name evidence="13" type="ORF">EKO24_000485</name>
</gene>
<dbReference type="NCBIfam" id="TIGR01352">
    <property type="entry name" value="tonB_Cterm"/>
    <property type="match status" value="1"/>
</dbReference>
<evidence type="ECO:0000256" key="11">
    <source>
        <dbReference type="SAM" id="Phobius"/>
    </source>
</evidence>
<feature type="domain" description="TonB C-terminal" evidence="12">
    <location>
        <begin position="195"/>
        <end position="289"/>
    </location>
</feature>
<comment type="subcellular location">
    <subcellularLocation>
        <location evidence="1">Cell inner membrane</location>
        <topology evidence="1">Single-pass membrane protein</topology>
        <orientation evidence="1">Periplasmic side</orientation>
    </subcellularLocation>
</comment>
<dbReference type="SUPFAM" id="SSF74653">
    <property type="entry name" value="TolA/TonB C-terminal domain"/>
    <property type="match status" value="1"/>
</dbReference>
<evidence type="ECO:0000256" key="7">
    <source>
        <dbReference type="ARBA" id="ARBA00022927"/>
    </source>
</evidence>
<dbReference type="InterPro" id="IPR051045">
    <property type="entry name" value="TonB-dependent_transducer"/>
</dbReference>
<evidence type="ECO:0000256" key="8">
    <source>
        <dbReference type="ARBA" id="ARBA00022989"/>
    </source>
</evidence>
<organism evidence="13 14">
    <name type="scientific">Candidatus Methylobacter oryzae</name>
    <dbReference type="NCBI Taxonomy" id="2497749"/>
    <lineage>
        <taxon>Bacteria</taxon>
        <taxon>Pseudomonadati</taxon>
        <taxon>Pseudomonadota</taxon>
        <taxon>Gammaproteobacteria</taxon>
        <taxon>Methylococcales</taxon>
        <taxon>Methylococcaceae</taxon>
        <taxon>Methylobacter</taxon>
    </lineage>
</organism>
<dbReference type="PANTHER" id="PTHR33446:SF11">
    <property type="entry name" value="TONB3"/>
    <property type="match status" value="1"/>
</dbReference>
<keyword evidence="5" id="KW-0997">Cell inner membrane</keyword>
<keyword evidence="8 11" id="KW-1133">Transmembrane helix</keyword>
<evidence type="ECO:0000259" key="12">
    <source>
        <dbReference type="PROSITE" id="PS52015"/>
    </source>
</evidence>
<evidence type="ECO:0000313" key="13">
    <source>
        <dbReference type="EMBL" id="TRX03608.1"/>
    </source>
</evidence>
<evidence type="ECO:0000256" key="3">
    <source>
        <dbReference type="ARBA" id="ARBA00022448"/>
    </source>
</evidence>
<keyword evidence="4" id="KW-1003">Cell membrane</keyword>
<reference evidence="13 14" key="1">
    <citation type="journal article" date="2019" name="Antonie Van Leeuwenhoek">
        <title>Description of 'Ca. Methylobacter oryzae' KRF1, a novel species from the environmentally important Methylobacter clade 2.</title>
        <authorList>
            <person name="Khatri K."/>
            <person name="Mohite J.A."/>
            <person name="Pandit P.S."/>
            <person name="Bahulikar R."/>
            <person name="Rahalkar M.C."/>
        </authorList>
    </citation>
    <scope>NUCLEOTIDE SEQUENCE [LARGE SCALE GENOMIC DNA]</scope>
    <source>
        <strain evidence="13 14">KRF1</strain>
    </source>
</reference>
<dbReference type="Proteomes" id="UP000733744">
    <property type="component" value="Unassembled WGS sequence"/>
</dbReference>
<sequence>MKTHQVMFDPPAPLSSNDSLLIALFLAAVIHVVIGLGINFTAPQPEQVTRSIDITLVNMPTQKAPEKAQLLAQENQVGAGEQHKKPEPTPQQLPSQGNNSQARQMKKSAPEQSEPKAAKKLLTQQKAEKKVMTASKPNNTEQHVEKHPQLTAEMLQQQIAQLGTEIRLNQQSAEQSKIKFVDSVSAHKYIAAQYMKDWEDKVERTGNLNYPEVAAKKNFSGTLTMDVGIRADGSVYSIRINQSSGNPDLDEAAKKIVRMSAPFAPLPIELQKELDVLVITRVWKFSDESGMTAR</sequence>
<keyword evidence="9 11" id="KW-0472">Membrane</keyword>
<dbReference type="Gene3D" id="3.30.1150.10">
    <property type="match status" value="1"/>
</dbReference>
<keyword evidence="6 11" id="KW-0812">Transmembrane</keyword>
<dbReference type="PROSITE" id="PS52015">
    <property type="entry name" value="TONB_CTD"/>
    <property type="match status" value="1"/>
</dbReference>
<evidence type="ECO:0000256" key="4">
    <source>
        <dbReference type="ARBA" id="ARBA00022475"/>
    </source>
</evidence>
<comment type="caution">
    <text evidence="13">The sequence shown here is derived from an EMBL/GenBank/DDBJ whole genome shotgun (WGS) entry which is preliminary data.</text>
</comment>
<evidence type="ECO:0000256" key="6">
    <source>
        <dbReference type="ARBA" id="ARBA00022692"/>
    </source>
</evidence>
<dbReference type="InterPro" id="IPR037682">
    <property type="entry name" value="TonB_C"/>
</dbReference>
<keyword evidence="14" id="KW-1185">Reference proteome</keyword>
<accession>A0ABY3CHH7</accession>
<proteinExistence type="inferred from homology"/>
<evidence type="ECO:0000256" key="5">
    <source>
        <dbReference type="ARBA" id="ARBA00022519"/>
    </source>
</evidence>
<comment type="similarity">
    <text evidence="2">Belongs to the TonB family.</text>
</comment>
<name>A0ABY3CHH7_9GAMM</name>
<dbReference type="InterPro" id="IPR006260">
    <property type="entry name" value="TonB/TolA_C"/>
</dbReference>
<evidence type="ECO:0000256" key="1">
    <source>
        <dbReference type="ARBA" id="ARBA00004383"/>
    </source>
</evidence>
<feature type="compositionally biased region" description="Polar residues" evidence="10">
    <location>
        <begin position="90"/>
        <end position="103"/>
    </location>
</feature>